<gene>
    <name evidence="2" type="ORF">FHS72_002131</name>
</gene>
<dbReference type="RefSeq" id="WP_183528820.1">
    <property type="nucleotide sequence ID" value="NZ_JACIJM010000005.1"/>
</dbReference>
<feature type="transmembrane region" description="Helical" evidence="1">
    <location>
        <begin position="91"/>
        <end position="114"/>
    </location>
</feature>
<protein>
    <submittedName>
        <fullName evidence="2">Uncharacterized protein</fullName>
    </submittedName>
</protein>
<sequence length="119" mass="13224">MLQNQVDEIRALLAAKLRARGQTLDVQLRKAGRQLPRRLRRDAKVVVDAMTVAENPKLARMNDDAATRKAAQNLINFLKTIDPADRLKGRILGILGTISAVLIVTFIVVVYVLVKRGLL</sequence>
<organism evidence="2 3">
    <name type="scientific">Yoonia ponticola</name>
    <dbReference type="NCBI Taxonomy" id="1524255"/>
    <lineage>
        <taxon>Bacteria</taxon>
        <taxon>Pseudomonadati</taxon>
        <taxon>Pseudomonadota</taxon>
        <taxon>Alphaproteobacteria</taxon>
        <taxon>Rhodobacterales</taxon>
        <taxon>Paracoccaceae</taxon>
        <taxon>Yoonia</taxon>
    </lineage>
</organism>
<accession>A0A7W9BL64</accession>
<name>A0A7W9BL64_9RHOB</name>
<dbReference type="AlphaFoldDB" id="A0A7W9BL64"/>
<evidence type="ECO:0000256" key="1">
    <source>
        <dbReference type="SAM" id="Phobius"/>
    </source>
</evidence>
<reference evidence="2 3" key="1">
    <citation type="submission" date="2020-08" db="EMBL/GenBank/DDBJ databases">
        <title>Genomic Encyclopedia of Type Strains, Phase IV (KMG-IV): sequencing the most valuable type-strain genomes for metagenomic binning, comparative biology and taxonomic classification.</title>
        <authorList>
            <person name="Goeker M."/>
        </authorList>
    </citation>
    <scope>NUCLEOTIDE SEQUENCE [LARGE SCALE GENOMIC DNA]</scope>
    <source>
        <strain evidence="2 3">DSM 101064</strain>
    </source>
</reference>
<keyword evidence="1" id="KW-0472">Membrane</keyword>
<evidence type="ECO:0000313" key="2">
    <source>
        <dbReference type="EMBL" id="MBB5722505.1"/>
    </source>
</evidence>
<evidence type="ECO:0000313" key="3">
    <source>
        <dbReference type="Proteomes" id="UP000535415"/>
    </source>
</evidence>
<keyword evidence="1" id="KW-0812">Transmembrane</keyword>
<dbReference type="EMBL" id="JACIJM010000005">
    <property type="protein sequence ID" value="MBB5722505.1"/>
    <property type="molecule type" value="Genomic_DNA"/>
</dbReference>
<keyword evidence="3" id="KW-1185">Reference proteome</keyword>
<comment type="caution">
    <text evidence="2">The sequence shown here is derived from an EMBL/GenBank/DDBJ whole genome shotgun (WGS) entry which is preliminary data.</text>
</comment>
<keyword evidence="1" id="KW-1133">Transmembrane helix</keyword>
<proteinExistence type="predicted"/>
<dbReference type="Proteomes" id="UP000535415">
    <property type="component" value="Unassembled WGS sequence"/>
</dbReference>